<protein>
    <submittedName>
        <fullName evidence="2">Uncharacterized protein</fullName>
    </submittedName>
</protein>
<name>A0A495V829_9GAMM</name>
<reference evidence="2 3" key="1">
    <citation type="submission" date="2018-10" db="EMBL/GenBank/DDBJ databases">
        <title>Genomic Encyclopedia of Archaeal and Bacterial Type Strains, Phase II (KMG-II): from individual species to whole genera.</title>
        <authorList>
            <person name="Goeker M."/>
        </authorList>
    </citation>
    <scope>NUCLEOTIDE SEQUENCE [LARGE SCALE GENOMIC DNA]</scope>
    <source>
        <strain evidence="2 3">DSM 235</strain>
    </source>
</reference>
<evidence type="ECO:0000313" key="2">
    <source>
        <dbReference type="EMBL" id="RKT45546.1"/>
    </source>
</evidence>
<sequence length="59" mass="6850">MRLFRRWKRRFVLTADLDHRHGKAKPTSGQQPTHTSWWPAPTLSVDDRAALFSLSCEVS</sequence>
<keyword evidence="3" id="KW-1185">Reference proteome</keyword>
<feature type="region of interest" description="Disordered" evidence="1">
    <location>
        <begin position="20"/>
        <end position="39"/>
    </location>
</feature>
<feature type="compositionally biased region" description="Polar residues" evidence="1">
    <location>
        <begin position="27"/>
        <end position="36"/>
    </location>
</feature>
<accession>A0A495V829</accession>
<dbReference type="Proteomes" id="UP000274556">
    <property type="component" value="Unassembled WGS sequence"/>
</dbReference>
<comment type="caution">
    <text evidence="2">The sequence shown here is derived from an EMBL/GenBank/DDBJ whole genome shotgun (WGS) entry which is preliminary data.</text>
</comment>
<evidence type="ECO:0000313" key="3">
    <source>
        <dbReference type="Proteomes" id="UP000274556"/>
    </source>
</evidence>
<dbReference type="RefSeq" id="WP_147431092.1">
    <property type="nucleotide sequence ID" value="NZ_RBXL01000001.1"/>
</dbReference>
<organism evidence="2 3">
    <name type="scientific">Thiocapsa rosea</name>
    <dbReference type="NCBI Taxonomy" id="69360"/>
    <lineage>
        <taxon>Bacteria</taxon>
        <taxon>Pseudomonadati</taxon>
        <taxon>Pseudomonadota</taxon>
        <taxon>Gammaproteobacteria</taxon>
        <taxon>Chromatiales</taxon>
        <taxon>Chromatiaceae</taxon>
        <taxon>Thiocapsa</taxon>
    </lineage>
</organism>
<proteinExistence type="predicted"/>
<gene>
    <name evidence="2" type="ORF">BDD21_3008</name>
</gene>
<evidence type="ECO:0000256" key="1">
    <source>
        <dbReference type="SAM" id="MobiDB-lite"/>
    </source>
</evidence>
<dbReference type="AlphaFoldDB" id="A0A495V829"/>
<dbReference type="EMBL" id="RBXL01000001">
    <property type="protein sequence ID" value="RKT45546.1"/>
    <property type="molecule type" value="Genomic_DNA"/>
</dbReference>